<dbReference type="Gene3D" id="1.20.5.440">
    <property type="entry name" value="ATP synthase delta/epsilon subunit, C-terminal domain"/>
    <property type="match status" value="1"/>
</dbReference>
<proteinExistence type="inferred from homology"/>
<evidence type="ECO:0000259" key="10">
    <source>
        <dbReference type="Pfam" id="PF02823"/>
    </source>
</evidence>
<sequence>MFTVKVITPDGLYAELEATILDIMTPDGMRGILSNHMPLVTMISVGKMTIGNDESNPNYRYDYATGTGMLYFHDNLATVLVESVERSDEIDLARAEAALERSVSRMAAIETGNVDIERAKRAYRRAKNRISIKIDK</sequence>
<protein>
    <submittedName>
        <fullName evidence="11">ATP synthase epsilon chain</fullName>
    </submittedName>
</protein>
<comment type="similarity">
    <text evidence="2">Belongs to the ATPase epsilon chain family.</text>
</comment>
<dbReference type="HAMAP" id="MF_00530">
    <property type="entry name" value="ATP_synth_epsil_bac"/>
    <property type="match status" value="1"/>
</dbReference>
<feature type="domain" description="ATP synthase epsilon subunit C-terminal" evidence="9">
    <location>
        <begin position="88"/>
        <end position="132"/>
    </location>
</feature>
<dbReference type="Pfam" id="PF00401">
    <property type="entry name" value="ATP-synt_DE"/>
    <property type="match status" value="1"/>
</dbReference>
<comment type="caution">
    <text evidence="11">The sequence shown here is derived from an EMBL/GenBank/DDBJ whole genome shotgun (WGS) entry which is preliminary data.</text>
</comment>
<dbReference type="Gene3D" id="2.60.15.10">
    <property type="entry name" value="F0F1 ATP synthase delta/epsilon subunit, N-terminal"/>
    <property type="match status" value="1"/>
</dbReference>
<dbReference type="GO" id="GO:0046933">
    <property type="term" value="F:proton-transporting ATP synthase activity, rotational mechanism"/>
    <property type="evidence" value="ECO:0007669"/>
    <property type="project" value="InterPro"/>
</dbReference>
<evidence type="ECO:0000256" key="1">
    <source>
        <dbReference type="ARBA" id="ARBA00004170"/>
    </source>
</evidence>
<dbReference type="PANTHER" id="PTHR13822:SF10">
    <property type="entry name" value="ATP SYNTHASE EPSILON CHAIN, CHLOROPLASTIC"/>
    <property type="match status" value="1"/>
</dbReference>
<dbReference type="Pfam" id="PF02823">
    <property type="entry name" value="ATP-synt_DE_N"/>
    <property type="match status" value="1"/>
</dbReference>
<gene>
    <name evidence="11" type="primary">atpC_33</name>
    <name evidence="11" type="ORF">SDC9_89912</name>
</gene>
<evidence type="ECO:0000256" key="5">
    <source>
        <dbReference type="ARBA" id="ARBA00023136"/>
    </source>
</evidence>
<dbReference type="AlphaFoldDB" id="A0A644ZQI1"/>
<keyword evidence="7" id="KW-0066">ATP synthesis</keyword>
<feature type="coiled-coil region" evidence="8">
    <location>
        <begin position="109"/>
        <end position="136"/>
    </location>
</feature>
<evidence type="ECO:0000256" key="7">
    <source>
        <dbReference type="ARBA" id="ARBA00023310"/>
    </source>
</evidence>
<dbReference type="PANTHER" id="PTHR13822">
    <property type="entry name" value="ATP SYNTHASE DELTA/EPSILON CHAIN"/>
    <property type="match status" value="1"/>
</dbReference>
<dbReference type="InterPro" id="IPR001469">
    <property type="entry name" value="ATP_synth_F1_dsu/esu"/>
</dbReference>
<keyword evidence="6" id="KW-0139">CF(1)</keyword>
<evidence type="ECO:0000256" key="6">
    <source>
        <dbReference type="ARBA" id="ARBA00023196"/>
    </source>
</evidence>
<dbReference type="SUPFAM" id="SSF51344">
    <property type="entry name" value="Epsilon subunit of F1F0-ATP synthase N-terminal domain"/>
    <property type="match status" value="1"/>
</dbReference>
<dbReference type="EMBL" id="VSSQ01010024">
    <property type="protein sequence ID" value="MPM43239.1"/>
    <property type="molecule type" value="Genomic_DNA"/>
</dbReference>
<keyword evidence="8" id="KW-0175">Coiled coil</keyword>
<name>A0A644ZQI1_9ZZZZ</name>
<feature type="domain" description="ATP synthase F1 complex delta/epsilon subunit N-terminal" evidence="10">
    <location>
        <begin position="2"/>
        <end position="83"/>
    </location>
</feature>
<dbReference type="InterPro" id="IPR036771">
    <property type="entry name" value="ATPsynth_dsu/esu_N"/>
</dbReference>
<reference evidence="11" key="1">
    <citation type="submission" date="2019-08" db="EMBL/GenBank/DDBJ databases">
        <authorList>
            <person name="Kucharzyk K."/>
            <person name="Murdoch R.W."/>
            <person name="Higgins S."/>
            <person name="Loffler F."/>
        </authorList>
    </citation>
    <scope>NUCLEOTIDE SEQUENCE</scope>
</reference>
<dbReference type="GO" id="GO:0045259">
    <property type="term" value="C:proton-transporting ATP synthase complex"/>
    <property type="evidence" value="ECO:0007669"/>
    <property type="project" value="UniProtKB-KW"/>
</dbReference>
<accession>A0A644ZQI1</accession>
<evidence type="ECO:0000313" key="11">
    <source>
        <dbReference type="EMBL" id="MPM43239.1"/>
    </source>
</evidence>
<keyword evidence="3" id="KW-0813">Transport</keyword>
<dbReference type="CDD" id="cd12152">
    <property type="entry name" value="F1-ATPase_delta"/>
    <property type="match status" value="1"/>
</dbReference>
<dbReference type="InterPro" id="IPR020547">
    <property type="entry name" value="ATP_synth_F1_esu_C"/>
</dbReference>
<keyword evidence="4" id="KW-0406">Ion transport</keyword>
<evidence type="ECO:0000256" key="2">
    <source>
        <dbReference type="ARBA" id="ARBA00005712"/>
    </source>
</evidence>
<evidence type="ECO:0000256" key="4">
    <source>
        <dbReference type="ARBA" id="ARBA00023065"/>
    </source>
</evidence>
<organism evidence="11">
    <name type="scientific">bioreactor metagenome</name>
    <dbReference type="NCBI Taxonomy" id="1076179"/>
    <lineage>
        <taxon>unclassified sequences</taxon>
        <taxon>metagenomes</taxon>
        <taxon>ecological metagenomes</taxon>
    </lineage>
</organism>
<evidence type="ECO:0000259" key="9">
    <source>
        <dbReference type="Pfam" id="PF00401"/>
    </source>
</evidence>
<evidence type="ECO:0000256" key="8">
    <source>
        <dbReference type="SAM" id="Coils"/>
    </source>
</evidence>
<keyword evidence="5" id="KW-0472">Membrane</keyword>
<dbReference type="InterPro" id="IPR020546">
    <property type="entry name" value="ATP_synth_F1_dsu/esu_N"/>
</dbReference>
<evidence type="ECO:0000256" key="3">
    <source>
        <dbReference type="ARBA" id="ARBA00022448"/>
    </source>
</evidence>
<comment type="subcellular location">
    <subcellularLocation>
        <location evidence="1">Membrane</location>
        <topology evidence="1">Peripheral membrane protein</topology>
    </subcellularLocation>
</comment>